<keyword evidence="2" id="KW-0229">DNA integration</keyword>
<evidence type="ECO:0000256" key="3">
    <source>
        <dbReference type="ARBA" id="ARBA00023125"/>
    </source>
</evidence>
<dbReference type="GO" id="GO:0003677">
    <property type="term" value="F:DNA binding"/>
    <property type="evidence" value="ECO:0007669"/>
    <property type="project" value="UniProtKB-KW"/>
</dbReference>
<keyword evidence="4" id="KW-0233">DNA recombination</keyword>
<dbReference type="InterPro" id="IPR011010">
    <property type="entry name" value="DNA_brk_join_enz"/>
</dbReference>
<sequence>MAPPLKRKLRLSDAIMRKLPVGRSWDTDIGGFGAKVYTTGKVQFILRYRSRDKRQREFRIGQFGVINTDEARRKARVLLGRISEGHDPAWERKVELASATLFNEVIDRYLVWAQGHHKESSFKEVSRFGRLHIRRHFGDVLVSDLTRGQVQRVYDRLRQAPHVRAKIIQWSRAIWAWAEKRDLVGDSRNPFVIVISVRKPRRDRVLSSEEYQRLWAALERHRYRGVIPNVSLWAIEFLMLSPLRKTEAFRLRWENVDFVQRVIRVVEHKTDRHDGVLDVFMSDALEQLLRTIPRCCDWVFPRPDARDGHIASVDKGWLTIRKEAGLHEGRDRVTLHDLRRSWNSVGAKLGYGPEAMGRVLGNSARVNEVHYWHLAADLKREITARVAETVAGFRQKGEIPVPHPDLDRTPLA</sequence>
<dbReference type="InterPro" id="IPR050808">
    <property type="entry name" value="Phage_Integrase"/>
</dbReference>
<evidence type="ECO:0000313" key="6">
    <source>
        <dbReference type="EMBL" id="MPR30339.1"/>
    </source>
</evidence>
<dbReference type="PANTHER" id="PTHR30629">
    <property type="entry name" value="PROPHAGE INTEGRASE"/>
    <property type="match status" value="1"/>
</dbReference>
<dbReference type="Gene3D" id="3.30.160.390">
    <property type="entry name" value="Integrase, DNA-binding domain"/>
    <property type="match status" value="1"/>
</dbReference>
<dbReference type="PROSITE" id="PS51898">
    <property type="entry name" value="TYR_RECOMBINASE"/>
    <property type="match status" value="1"/>
</dbReference>
<dbReference type="Gene3D" id="1.10.443.10">
    <property type="entry name" value="Intergrase catalytic core"/>
    <property type="match status" value="1"/>
</dbReference>
<dbReference type="OrthoDB" id="6388170at2"/>
<dbReference type="Pfam" id="PF00589">
    <property type="entry name" value="Phage_integrase"/>
    <property type="match status" value="1"/>
</dbReference>
<proteinExistence type="inferred from homology"/>
<dbReference type="InterPro" id="IPR025166">
    <property type="entry name" value="Integrase_DNA_bind_dom"/>
</dbReference>
<comment type="similarity">
    <text evidence="1">Belongs to the 'phage' integrase family.</text>
</comment>
<evidence type="ECO:0000313" key="7">
    <source>
        <dbReference type="Proteomes" id="UP000403266"/>
    </source>
</evidence>
<dbReference type="GO" id="GO:0015074">
    <property type="term" value="P:DNA integration"/>
    <property type="evidence" value="ECO:0007669"/>
    <property type="project" value="UniProtKB-KW"/>
</dbReference>
<dbReference type="EMBL" id="VOSK01000349">
    <property type="protein sequence ID" value="MPR30339.1"/>
    <property type="molecule type" value="Genomic_DNA"/>
</dbReference>
<dbReference type="RefSeq" id="WP_152717186.1">
    <property type="nucleotide sequence ID" value="NZ_VOSJ01000372.1"/>
</dbReference>
<dbReference type="AlphaFoldDB" id="A0A5N7MV45"/>
<dbReference type="InterPro" id="IPR038488">
    <property type="entry name" value="Integrase_DNA-bd_sf"/>
</dbReference>
<reference evidence="6 7" key="1">
    <citation type="journal article" date="2019" name="Syst. Appl. Microbiol.">
        <title>Microvirga tunisiensis sp. nov., a root nodule symbiotic bacterium isolated from Lupinus micranthus and L. luteus grown in Northern Tunisia.</title>
        <authorList>
            <person name="Msaddak A."/>
            <person name="Rejili M."/>
            <person name="Duran D."/>
            <person name="Mars M."/>
            <person name="Palacios J.M."/>
            <person name="Ruiz-Argueso T."/>
            <person name="Rey L."/>
            <person name="Imperial J."/>
        </authorList>
    </citation>
    <scope>NUCLEOTIDE SEQUENCE [LARGE SCALE GENOMIC DNA]</scope>
    <source>
        <strain evidence="6 7">Lmie10</strain>
    </source>
</reference>
<keyword evidence="3" id="KW-0238">DNA-binding</keyword>
<dbReference type="Proteomes" id="UP000403266">
    <property type="component" value="Unassembled WGS sequence"/>
</dbReference>
<dbReference type="Gene3D" id="1.10.150.130">
    <property type="match status" value="1"/>
</dbReference>
<evidence type="ECO:0000256" key="4">
    <source>
        <dbReference type="ARBA" id="ARBA00023172"/>
    </source>
</evidence>
<dbReference type="GO" id="GO:0006310">
    <property type="term" value="P:DNA recombination"/>
    <property type="evidence" value="ECO:0007669"/>
    <property type="project" value="UniProtKB-KW"/>
</dbReference>
<organism evidence="6 7">
    <name type="scientific">Microvirga tunisiensis</name>
    <dbReference type="NCBI Taxonomy" id="2108360"/>
    <lineage>
        <taxon>Bacteria</taxon>
        <taxon>Pseudomonadati</taxon>
        <taxon>Pseudomonadota</taxon>
        <taxon>Alphaproteobacteria</taxon>
        <taxon>Hyphomicrobiales</taxon>
        <taxon>Methylobacteriaceae</taxon>
        <taxon>Microvirga</taxon>
    </lineage>
</organism>
<protein>
    <submittedName>
        <fullName evidence="6">Integrase family protein</fullName>
    </submittedName>
</protein>
<dbReference type="InterPro" id="IPR010998">
    <property type="entry name" value="Integrase_recombinase_N"/>
</dbReference>
<dbReference type="InterPro" id="IPR002104">
    <property type="entry name" value="Integrase_catalytic"/>
</dbReference>
<dbReference type="InterPro" id="IPR013762">
    <property type="entry name" value="Integrase-like_cat_sf"/>
</dbReference>
<keyword evidence="7" id="KW-1185">Reference proteome</keyword>
<dbReference type="PANTHER" id="PTHR30629:SF2">
    <property type="entry name" value="PROPHAGE INTEGRASE INTS-RELATED"/>
    <property type="match status" value="1"/>
</dbReference>
<name>A0A5N7MV45_9HYPH</name>
<evidence type="ECO:0000256" key="1">
    <source>
        <dbReference type="ARBA" id="ARBA00008857"/>
    </source>
</evidence>
<dbReference type="Pfam" id="PF13356">
    <property type="entry name" value="Arm-DNA-bind_3"/>
    <property type="match status" value="1"/>
</dbReference>
<feature type="domain" description="Tyr recombinase" evidence="5">
    <location>
        <begin position="201"/>
        <end position="384"/>
    </location>
</feature>
<dbReference type="SUPFAM" id="SSF56349">
    <property type="entry name" value="DNA breaking-rejoining enzymes"/>
    <property type="match status" value="1"/>
</dbReference>
<gene>
    <name evidence="6" type="ORF">FS320_36235</name>
</gene>
<evidence type="ECO:0000259" key="5">
    <source>
        <dbReference type="PROSITE" id="PS51898"/>
    </source>
</evidence>
<evidence type="ECO:0000256" key="2">
    <source>
        <dbReference type="ARBA" id="ARBA00022908"/>
    </source>
</evidence>
<comment type="caution">
    <text evidence="6">The sequence shown here is derived from an EMBL/GenBank/DDBJ whole genome shotgun (WGS) entry which is preliminary data.</text>
</comment>
<accession>A0A5N7MV45</accession>